<name>A0A2T5J4I4_9SPHI</name>
<organism evidence="1 2">
    <name type="scientific">Mucilaginibacter yixingensis</name>
    <dbReference type="NCBI Taxonomy" id="1295612"/>
    <lineage>
        <taxon>Bacteria</taxon>
        <taxon>Pseudomonadati</taxon>
        <taxon>Bacteroidota</taxon>
        <taxon>Sphingobacteriia</taxon>
        <taxon>Sphingobacteriales</taxon>
        <taxon>Sphingobacteriaceae</taxon>
        <taxon>Mucilaginibacter</taxon>
    </lineage>
</organism>
<gene>
    <name evidence="1" type="ORF">C8P68_1151</name>
</gene>
<comment type="caution">
    <text evidence="1">The sequence shown here is derived from an EMBL/GenBank/DDBJ whole genome shotgun (WGS) entry which is preliminary data.</text>
</comment>
<protein>
    <submittedName>
        <fullName evidence="1">Uncharacterized protein</fullName>
    </submittedName>
</protein>
<dbReference type="AlphaFoldDB" id="A0A2T5J4I4"/>
<evidence type="ECO:0000313" key="2">
    <source>
        <dbReference type="Proteomes" id="UP000244168"/>
    </source>
</evidence>
<dbReference type="EMBL" id="QAOQ01000015">
    <property type="protein sequence ID" value="PTQ92005.1"/>
    <property type="molecule type" value="Genomic_DNA"/>
</dbReference>
<evidence type="ECO:0000313" key="1">
    <source>
        <dbReference type="EMBL" id="PTQ92005.1"/>
    </source>
</evidence>
<accession>A0A2T5J4I4</accession>
<proteinExistence type="predicted"/>
<sequence>MYALAMYYTTKASYTDGEKLFNSTLTEYEYRIAKGLSHLNIK</sequence>
<dbReference type="Proteomes" id="UP000244168">
    <property type="component" value="Unassembled WGS sequence"/>
</dbReference>
<keyword evidence="2" id="KW-1185">Reference proteome</keyword>
<reference evidence="1 2" key="1">
    <citation type="submission" date="2018-04" db="EMBL/GenBank/DDBJ databases">
        <title>Genomic Encyclopedia of Archaeal and Bacterial Type Strains, Phase II (KMG-II): from individual species to whole genera.</title>
        <authorList>
            <person name="Goeker M."/>
        </authorList>
    </citation>
    <scope>NUCLEOTIDE SEQUENCE [LARGE SCALE GENOMIC DNA]</scope>
    <source>
        <strain evidence="1 2">DSM 26809</strain>
    </source>
</reference>